<evidence type="ECO:0000256" key="5">
    <source>
        <dbReference type="ARBA" id="ARBA00022840"/>
    </source>
</evidence>
<dbReference type="HAMAP" id="MF_01987">
    <property type="entry name" value="Ribokinase"/>
    <property type="match status" value="1"/>
</dbReference>
<gene>
    <name evidence="9" type="primary">rbsK</name>
    <name evidence="11" type="ORF">SAMN04487859_10263</name>
</gene>
<keyword evidence="7 9" id="KW-0630">Potassium</keyword>
<feature type="binding site" evidence="9">
    <location>
        <position position="264"/>
    </location>
    <ligand>
        <name>K(+)</name>
        <dbReference type="ChEBI" id="CHEBI:29103"/>
    </ligand>
</feature>
<evidence type="ECO:0000256" key="9">
    <source>
        <dbReference type="HAMAP-Rule" id="MF_01987"/>
    </source>
</evidence>
<feature type="binding site" evidence="9">
    <location>
        <position position="267"/>
    </location>
    <ligand>
        <name>K(+)</name>
        <dbReference type="ChEBI" id="CHEBI:29103"/>
    </ligand>
</feature>
<feature type="binding site" evidence="9">
    <location>
        <begin position="37"/>
        <end position="41"/>
    </location>
    <ligand>
        <name>substrate</name>
    </ligand>
</feature>
<dbReference type="Gene3D" id="3.40.1190.20">
    <property type="match status" value="1"/>
</dbReference>
<dbReference type="CDD" id="cd01174">
    <property type="entry name" value="ribokinase"/>
    <property type="match status" value="1"/>
</dbReference>
<accession>A0A1I4YTP1</accession>
<dbReference type="EMBL" id="FOVP01000002">
    <property type="protein sequence ID" value="SFN41394.1"/>
    <property type="molecule type" value="Genomic_DNA"/>
</dbReference>
<feature type="domain" description="Carbohydrate kinase PfkB" evidence="10">
    <location>
        <begin position="5"/>
        <end position="276"/>
    </location>
</feature>
<dbReference type="EC" id="2.7.1.15" evidence="9"/>
<protein>
    <recommendedName>
        <fullName evidence="9">Ribokinase</fullName>
        <shortName evidence="9">RK</shortName>
        <ecNumber evidence="9">2.7.1.15</ecNumber>
    </recommendedName>
</protein>
<evidence type="ECO:0000313" key="12">
    <source>
        <dbReference type="Proteomes" id="UP000198599"/>
    </source>
</evidence>
<sequence length="285" mass="29414">MIFNLGSINADHIYRLPHLPTPGETLATDSYHRTLGGKGANQSVAAARAGERVCHIGAVGPDGGWMVDLLEEYGVEVGHVARSDVPSGHAMVCVDNAGENAIVIYPGANRALDLSDVTSALGVASAGDWLMMQNETNLQMETARLAEAGGLNLAYSAAPFDADAVRAVLPFVTILILNDVEAGQLEKAMGVIEVPQLLITRGAEGAEWRDTVSGEVILCPAVPVTPVDTTGAGDTFAGYMVASLAQGFAPSAALRRASAAAALQVQEPGTAEAIPTSRETAALLG</sequence>
<dbReference type="GO" id="GO:0004747">
    <property type="term" value="F:ribokinase activity"/>
    <property type="evidence" value="ECO:0007669"/>
    <property type="project" value="UniProtKB-UniRule"/>
</dbReference>
<dbReference type="RefSeq" id="WP_092833766.1">
    <property type="nucleotide sequence ID" value="NZ_FOVP01000002.1"/>
</dbReference>
<dbReference type="UniPathway" id="UPA00916">
    <property type="reaction ID" value="UER00889"/>
</dbReference>
<feature type="binding site" evidence="9">
    <location>
        <position position="135"/>
    </location>
    <ligand>
        <name>substrate</name>
    </ligand>
</feature>
<keyword evidence="12" id="KW-1185">Reference proteome</keyword>
<dbReference type="AlphaFoldDB" id="A0A1I4YTP1"/>
<comment type="subunit">
    <text evidence="9">Homodimer.</text>
</comment>
<comment type="pathway">
    <text evidence="9">Carbohydrate metabolism; D-ribose degradation; D-ribose 5-phosphate from beta-D-ribopyranose: step 2/2.</text>
</comment>
<keyword evidence="6 9" id="KW-0460">Magnesium</keyword>
<reference evidence="12" key="1">
    <citation type="submission" date="2016-10" db="EMBL/GenBank/DDBJ databases">
        <authorList>
            <person name="Varghese N."/>
            <person name="Submissions S."/>
        </authorList>
    </citation>
    <scope>NUCLEOTIDE SEQUENCE [LARGE SCALE GENOMIC DNA]</scope>
    <source>
        <strain evidence="12">DSM 28463</strain>
    </source>
</reference>
<keyword evidence="2 9" id="KW-0479">Metal-binding</keyword>
<feature type="binding site" evidence="9">
    <location>
        <position position="228"/>
    </location>
    <ligand>
        <name>K(+)</name>
        <dbReference type="ChEBI" id="CHEBI:29103"/>
    </ligand>
</feature>
<dbReference type="GO" id="GO:0046872">
    <property type="term" value="F:metal ion binding"/>
    <property type="evidence" value="ECO:0007669"/>
    <property type="project" value="UniProtKB-KW"/>
</dbReference>
<dbReference type="InterPro" id="IPR002139">
    <property type="entry name" value="Ribo/fructo_kinase"/>
</dbReference>
<dbReference type="InterPro" id="IPR029056">
    <property type="entry name" value="Ribokinase-like"/>
</dbReference>
<dbReference type="Proteomes" id="UP000198599">
    <property type="component" value="Unassembled WGS sequence"/>
</dbReference>
<evidence type="ECO:0000256" key="7">
    <source>
        <dbReference type="ARBA" id="ARBA00022958"/>
    </source>
</evidence>
<evidence type="ECO:0000256" key="3">
    <source>
        <dbReference type="ARBA" id="ARBA00022741"/>
    </source>
</evidence>
<keyword evidence="5 9" id="KW-0067">ATP-binding</keyword>
<feature type="binding site" evidence="9">
    <location>
        <begin position="9"/>
        <end position="11"/>
    </location>
    <ligand>
        <name>substrate</name>
    </ligand>
</feature>
<evidence type="ECO:0000256" key="8">
    <source>
        <dbReference type="ARBA" id="ARBA00023277"/>
    </source>
</evidence>
<dbReference type="OrthoDB" id="9792663at2"/>
<comment type="catalytic activity">
    <reaction evidence="9">
        <text>D-ribose + ATP = D-ribose 5-phosphate + ADP + H(+)</text>
        <dbReference type="Rhea" id="RHEA:13697"/>
        <dbReference type="ChEBI" id="CHEBI:15378"/>
        <dbReference type="ChEBI" id="CHEBI:30616"/>
        <dbReference type="ChEBI" id="CHEBI:47013"/>
        <dbReference type="ChEBI" id="CHEBI:78346"/>
        <dbReference type="ChEBI" id="CHEBI:456216"/>
        <dbReference type="EC" id="2.7.1.15"/>
    </reaction>
</comment>
<feature type="active site" description="Proton acceptor" evidence="9">
    <location>
        <position position="234"/>
    </location>
</feature>
<dbReference type="Pfam" id="PF00294">
    <property type="entry name" value="PfkB"/>
    <property type="match status" value="1"/>
</dbReference>
<organism evidence="11 12">
    <name type="scientific">Roseovarius lutimaris</name>
    <dbReference type="NCBI Taxonomy" id="1005928"/>
    <lineage>
        <taxon>Bacteria</taxon>
        <taxon>Pseudomonadati</taxon>
        <taxon>Pseudomonadota</taxon>
        <taxon>Alphaproteobacteria</taxon>
        <taxon>Rhodobacterales</taxon>
        <taxon>Roseobacteraceae</taxon>
        <taxon>Roseovarius</taxon>
    </lineage>
</organism>
<feature type="binding site" evidence="9">
    <location>
        <begin position="200"/>
        <end position="205"/>
    </location>
    <ligand>
        <name>ATP</name>
        <dbReference type="ChEBI" id="CHEBI:30616"/>
    </ligand>
</feature>
<feature type="binding site" evidence="9">
    <location>
        <begin position="233"/>
        <end position="234"/>
    </location>
    <ligand>
        <name>ATP</name>
        <dbReference type="ChEBI" id="CHEBI:30616"/>
    </ligand>
</feature>
<feature type="binding site" evidence="9">
    <location>
        <position position="230"/>
    </location>
    <ligand>
        <name>K(+)</name>
        <dbReference type="ChEBI" id="CHEBI:29103"/>
    </ligand>
</feature>
<keyword evidence="8 9" id="KW-0119">Carbohydrate metabolism</keyword>
<keyword evidence="1 9" id="KW-0808">Transferase</keyword>
<keyword evidence="4 9" id="KW-0418">Kinase</keyword>
<name>A0A1I4YTP1_9RHOB</name>
<proteinExistence type="inferred from homology"/>
<evidence type="ECO:0000259" key="10">
    <source>
        <dbReference type="Pfam" id="PF00294"/>
    </source>
</evidence>
<dbReference type="PANTHER" id="PTHR10584:SF166">
    <property type="entry name" value="RIBOKINASE"/>
    <property type="match status" value="1"/>
</dbReference>
<comment type="subcellular location">
    <subcellularLocation>
        <location evidence="9">Cytoplasm</location>
    </subcellularLocation>
</comment>
<comment type="activity regulation">
    <text evidence="9">Activated by a monovalent cation that binds near, but not in, the active site. The most likely occupant of the site in vivo is potassium. Ion binding induces a conformational change that may alter substrate affinity.</text>
</comment>
<dbReference type="STRING" id="1005928.SAMN04487859_10263"/>
<keyword evidence="9" id="KW-0963">Cytoplasm</keyword>
<evidence type="ECO:0000313" key="11">
    <source>
        <dbReference type="EMBL" id="SFN41394.1"/>
    </source>
</evidence>
<dbReference type="GO" id="GO:0005737">
    <property type="term" value="C:cytoplasm"/>
    <property type="evidence" value="ECO:0007669"/>
    <property type="project" value="UniProtKB-SubCell"/>
</dbReference>
<evidence type="ECO:0000256" key="6">
    <source>
        <dbReference type="ARBA" id="ARBA00022842"/>
    </source>
</evidence>
<comment type="function">
    <text evidence="9">Catalyzes the phosphorylation of ribose at O-5 in a reaction requiring ATP and magnesium. The resulting D-ribose-5-phosphate can then be used either for sythesis of nucleotides, histidine, and tryptophan, or as a component of the pentose phosphate pathway.</text>
</comment>
<evidence type="ECO:0000256" key="4">
    <source>
        <dbReference type="ARBA" id="ARBA00022777"/>
    </source>
</evidence>
<dbReference type="SUPFAM" id="SSF53613">
    <property type="entry name" value="Ribokinase-like"/>
    <property type="match status" value="1"/>
</dbReference>
<dbReference type="GO" id="GO:0019303">
    <property type="term" value="P:D-ribose catabolic process"/>
    <property type="evidence" value="ECO:0007669"/>
    <property type="project" value="UniProtKB-UniRule"/>
</dbReference>
<dbReference type="InterPro" id="IPR011611">
    <property type="entry name" value="PfkB_dom"/>
</dbReference>
<comment type="cofactor">
    <cofactor evidence="9">
        <name>Mg(2+)</name>
        <dbReference type="ChEBI" id="CHEBI:18420"/>
    </cofactor>
    <text evidence="9">Requires a divalent cation, most likely magnesium in vivo, as an electrophilic catalyst to aid phosphoryl group transfer. It is the chelate of the metal and the nucleotide that is the actual substrate.</text>
</comment>
<dbReference type="PRINTS" id="PR00990">
    <property type="entry name" value="RIBOKINASE"/>
</dbReference>
<evidence type="ECO:0000256" key="1">
    <source>
        <dbReference type="ARBA" id="ARBA00022679"/>
    </source>
</evidence>
<feature type="binding site" evidence="9">
    <location>
        <position position="178"/>
    </location>
    <ligand>
        <name>ATP</name>
        <dbReference type="ChEBI" id="CHEBI:30616"/>
    </ligand>
</feature>
<dbReference type="InterPro" id="IPR011877">
    <property type="entry name" value="Ribokinase"/>
</dbReference>
<comment type="caution">
    <text evidence="9">Lacks conserved residue(s) required for the propagation of feature annotation.</text>
</comment>
<keyword evidence="3 9" id="KW-0547">Nucleotide-binding</keyword>
<dbReference type="PANTHER" id="PTHR10584">
    <property type="entry name" value="SUGAR KINASE"/>
    <property type="match status" value="1"/>
</dbReference>
<evidence type="ECO:0000256" key="2">
    <source>
        <dbReference type="ARBA" id="ARBA00022723"/>
    </source>
</evidence>
<dbReference type="GO" id="GO:0005524">
    <property type="term" value="F:ATP binding"/>
    <property type="evidence" value="ECO:0007669"/>
    <property type="project" value="UniProtKB-UniRule"/>
</dbReference>
<feature type="binding site" evidence="9">
    <location>
        <position position="269"/>
    </location>
    <ligand>
        <name>K(+)</name>
        <dbReference type="ChEBI" id="CHEBI:29103"/>
    </ligand>
</feature>
<feature type="binding site" evidence="9">
    <location>
        <position position="234"/>
    </location>
    <ligand>
        <name>substrate</name>
    </ligand>
</feature>
<comment type="similarity">
    <text evidence="9">Belongs to the carbohydrate kinase PfkB family. Ribokinase subfamily.</text>
</comment>